<dbReference type="PATRIC" id="fig|1189611.3.peg.3824"/>
<evidence type="ECO:0000313" key="1">
    <source>
        <dbReference type="EMBL" id="EIM72746.1"/>
    </source>
</evidence>
<dbReference type="AlphaFoldDB" id="I5BT44"/>
<protein>
    <submittedName>
        <fullName evidence="1">Uncharacterized protein</fullName>
    </submittedName>
</protein>
<dbReference type="EMBL" id="AJXZ01000049">
    <property type="protein sequence ID" value="EIM72746.1"/>
    <property type="molecule type" value="Genomic_DNA"/>
</dbReference>
<reference evidence="1 2" key="1">
    <citation type="journal article" date="2012" name="J. Bacteriol.">
        <title>Genome Sequence of Nitratireductor aquibiodomus Strain RA22.</title>
        <authorList>
            <person name="Singh A."/>
            <person name="Jangir P.K."/>
            <person name="Kumari C."/>
            <person name="Sharma R."/>
        </authorList>
    </citation>
    <scope>NUCLEOTIDE SEQUENCE [LARGE SCALE GENOMIC DNA]</scope>
    <source>
        <strain evidence="1 2">RA22</strain>
    </source>
</reference>
<sequence length="158" mass="18111">MNERVPSPDEQMLRLHLESGRFRSGVASGWWRLAAINWPYLIVGVAARDGIEYGFRFQCDDYPRKAVTAQPWDLDANTPLPPKFWPKGRARIPHAFNPGWKNGTCLYLPCDRQAIEGHENWVHEHPALLWDPEKGICKYLGIIHEMLNSSDYGGRRAA</sequence>
<gene>
    <name evidence="1" type="ORF">A33O_18949</name>
</gene>
<evidence type="ECO:0000313" key="2">
    <source>
        <dbReference type="Proteomes" id="UP000004622"/>
    </source>
</evidence>
<dbReference type="Proteomes" id="UP000004622">
    <property type="component" value="Unassembled WGS sequence"/>
</dbReference>
<dbReference type="Pfam" id="PF24702">
    <property type="entry name" value="DUF7665"/>
    <property type="match status" value="1"/>
</dbReference>
<dbReference type="InterPro" id="IPR056082">
    <property type="entry name" value="BilB-like"/>
</dbReference>
<comment type="caution">
    <text evidence="1">The sequence shown here is derived from an EMBL/GenBank/DDBJ whole genome shotgun (WGS) entry which is preliminary data.</text>
</comment>
<name>I5BT44_9HYPH</name>
<accession>I5BT44</accession>
<dbReference type="RefSeq" id="WP_007010053.1">
    <property type="nucleotide sequence ID" value="NZ_AJXZ01000049.1"/>
</dbReference>
<organism evidence="1 2">
    <name type="scientific">Nitratireductor aquibiodomus RA22</name>
    <dbReference type="NCBI Taxonomy" id="1189611"/>
    <lineage>
        <taxon>Bacteria</taxon>
        <taxon>Pseudomonadati</taxon>
        <taxon>Pseudomonadota</taxon>
        <taxon>Alphaproteobacteria</taxon>
        <taxon>Hyphomicrobiales</taxon>
        <taxon>Phyllobacteriaceae</taxon>
        <taxon>Nitratireductor</taxon>
    </lineage>
</organism>
<proteinExistence type="predicted"/>